<reference evidence="1" key="1">
    <citation type="submission" date="2020-05" db="EMBL/GenBank/DDBJ databases">
        <authorList>
            <person name="Chiriac C."/>
            <person name="Salcher M."/>
            <person name="Ghai R."/>
            <person name="Kavagutti S V."/>
        </authorList>
    </citation>
    <scope>NUCLEOTIDE SEQUENCE</scope>
</reference>
<gene>
    <name evidence="1" type="ORF">UFOPK3937_00392</name>
</gene>
<dbReference type="EMBL" id="CAFBOJ010000029">
    <property type="protein sequence ID" value="CAB4974762.1"/>
    <property type="molecule type" value="Genomic_DNA"/>
</dbReference>
<sequence>MHALAPPEFRTTDRIAPPLRICLVQVTGAATTLFEVKTAAQELVGPKFSIMVRSRAPLLFKPAATAPALNP</sequence>
<protein>
    <submittedName>
        <fullName evidence="1">Unannotated protein</fullName>
    </submittedName>
</protein>
<dbReference type="AlphaFoldDB" id="A0A6J7M5M1"/>
<proteinExistence type="predicted"/>
<organism evidence="1">
    <name type="scientific">freshwater metagenome</name>
    <dbReference type="NCBI Taxonomy" id="449393"/>
    <lineage>
        <taxon>unclassified sequences</taxon>
        <taxon>metagenomes</taxon>
        <taxon>ecological metagenomes</taxon>
    </lineage>
</organism>
<evidence type="ECO:0000313" key="1">
    <source>
        <dbReference type="EMBL" id="CAB4974762.1"/>
    </source>
</evidence>
<accession>A0A6J7M5M1</accession>
<name>A0A6J7M5M1_9ZZZZ</name>